<dbReference type="RefSeq" id="WP_138084738.1">
    <property type="nucleotide sequence ID" value="NZ_VAUV01000002.1"/>
</dbReference>
<dbReference type="OrthoDB" id="9808461at2"/>
<evidence type="ECO:0000256" key="6">
    <source>
        <dbReference type="ARBA" id="ARBA00023136"/>
    </source>
</evidence>
<evidence type="ECO:0000256" key="1">
    <source>
        <dbReference type="ARBA" id="ARBA00004651"/>
    </source>
</evidence>
<evidence type="ECO:0000256" key="4">
    <source>
        <dbReference type="ARBA" id="ARBA00022692"/>
    </source>
</evidence>
<dbReference type="Pfam" id="PF12704">
    <property type="entry name" value="MacB_PCD"/>
    <property type="match status" value="1"/>
</dbReference>
<evidence type="ECO:0000259" key="9">
    <source>
        <dbReference type="Pfam" id="PF12704"/>
    </source>
</evidence>
<dbReference type="InterPro" id="IPR051447">
    <property type="entry name" value="Lipoprotein-release_system"/>
</dbReference>
<comment type="subcellular location">
    <subcellularLocation>
        <location evidence="1">Cell membrane</location>
        <topology evidence="1">Multi-pass membrane protein</topology>
    </subcellularLocation>
</comment>
<name>A0A5R8KJC0_9BACT</name>
<feature type="transmembrane region" description="Helical" evidence="7">
    <location>
        <begin position="355"/>
        <end position="382"/>
    </location>
</feature>
<feature type="transmembrane region" description="Helical" evidence="7">
    <location>
        <begin position="20"/>
        <end position="49"/>
    </location>
</feature>
<evidence type="ECO:0000256" key="3">
    <source>
        <dbReference type="ARBA" id="ARBA00022475"/>
    </source>
</evidence>
<evidence type="ECO:0000256" key="2">
    <source>
        <dbReference type="ARBA" id="ARBA00005236"/>
    </source>
</evidence>
<evidence type="ECO:0000259" key="8">
    <source>
        <dbReference type="Pfam" id="PF02687"/>
    </source>
</evidence>
<reference evidence="10 11" key="1">
    <citation type="submission" date="2019-05" db="EMBL/GenBank/DDBJ databases">
        <title>Verrucobacter flavum gen. nov., sp. nov. a new member of the family Verrucomicrobiaceae.</title>
        <authorList>
            <person name="Szuroczki S."/>
            <person name="Abbaszade G."/>
            <person name="Szabo A."/>
            <person name="Felfoldi T."/>
            <person name="Schumann P."/>
            <person name="Boka K."/>
            <person name="Keki Z."/>
            <person name="Toumi M."/>
            <person name="Toth E."/>
        </authorList>
    </citation>
    <scope>NUCLEOTIDE SEQUENCE [LARGE SCALE GENOMIC DNA]</scope>
    <source>
        <strain evidence="10 11">MG-N-17</strain>
    </source>
</reference>
<dbReference type="EMBL" id="VAUV01000002">
    <property type="protein sequence ID" value="TLD72382.1"/>
    <property type="molecule type" value="Genomic_DNA"/>
</dbReference>
<protein>
    <submittedName>
        <fullName evidence="10">FtsX-like permease family protein</fullName>
    </submittedName>
</protein>
<organism evidence="10 11">
    <name type="scientific">Phragmitibacter flavus</name>
    <dbReference type="NCBI Taxonomy" id="2576071"/>
    <lineage>
        <taxon>Bacteria</taxon>
        <taxon>Pseudomonadati</taxon>
        <taxon>Verrucomicrobiota</taxon>
        <taxon>Verrucomicrobiia</taxon>
        <taxon>Verrucomicrobiales</taxon>
        <taxon>Verrucomicrobiaceae</taxon>
        <taxon>Phragmitibacter</taxon>
    </lineage>
</organism>
<comment type="caution">
    <text evidence="10">The sequence shown here is derived from an EMBL/GenBank/DDBJ whole genome shotgun (WGS) entry which is preliminary data.</text>
</comment>
<dbReference type="GO" id="GO:0098797">
    <property type="term" value="C:plasma membrane protein complex"/>
    <property type="evidence" value="ECO:0007669"/>
    <property type="project" value="TreeGrafter"/>
</dbReference>
<keyword evidence="5 7" id="KW-1133">Transmembrane helix</keyword>
<keyword evidence="11" id="KW-1185">Reference proteome</keyword>
<accession>A0A5R8KJC0</accession>
<evidence type="ECO:0000256" key="7">
    <source>
        <dbReference type="SAM" id="Phobius"/>
    </source>
</evidence>
<evidence type="ECO:0000256" key="5">
    <source>
        <dbReference type="ARBA" id="ARBA00022989"/>
    </source>
</evidence>
<dbReference type="PANTHER" id="PTHR30489:SF0">
    <property type="entry name" value="LIPOPROTEIN-RELEASING SYSTEM TRANSMEMBRANE PROTEIN LOLE"/>
    <property type="match status" value="1"/>
</dbReference>
<keyword evidence="6 7" id="KW-0472">Membrane</keyword>
<dbReference type="InterPro" id="IPR003838">
    <property type="entry name" value="ABC3_permease_C"/>
</dbReference>
<proteinExistence type="inferred from homology"/>
<feature type="domain" description="ABC3 transporter permease C-terminal" evidence="8">
    <location>
        <begin position="312"/>
        <end position="445"/>
    </location>
</feature>
<gene>
    <name evidence="10" type="ORF">FEM03_03220</name>
</gene>
<dbReference type="Proteomes" id="UP000306196">
    <property type="component" value="Unassembled WGS sequence"/>
</dbReference>
<feature type="domain" description="MacB-like periplasmic core" evidence="9">
    <location>
        <begin position="25"/>
        <end position="264"/>
    </location>
</feature>
<sequence>MTKNFSLFLALRYLRPKRTFVSVITLISVLGVTLGVGVLIFVISVMAGFHAQIKDLALGYDSHIDVRDVWGTSMFDESRRPPDVKEESWRDVRAALEKVPGVTSVTPIVQGMLLIEAFDNVAPSAMLGIRQDDADTFFEKYKKLITAGSLELTENHIVLDQRLARAWSLNVGDTVSVWPTTNLSEMMRAQRAMQEAPEEEQKKIEDYLKEVSQATELTVTGIFTPPSLADMSDLSVVLVPLHVARDLRGMEDGVTSLAVELVDAFKAPVIKREFMMASPTAVLPENWQATTWIEQHQTLFDSVQNEMDMMYVVLYFIVLVAAFCVMNTMITVTVQKRREIGIISALGARSGQTVWVFLIQGMIVGALGALSGLGAGLGVLALRNDIRAGIAHLTGREIFSQETYGLVEIPAKVVPYDVGVICLGAFVLCTLAALVPAFIAARTEPAVALRD</sequence>
<dbReference type="GO" id="GO:0044874">
    <property type="term" value="P:lipoprotein localization to outer membrane"/>
    <property type="evidence" value="ECO:0007669"/>
    <property type="project" value="TreeGrafter"/>
</dbReference>
<keyword evidence="4 7" id="KW-0812">Transmembrane</keyword>
<dbReference type="InterPro" id="IPR025857">
    <property type="entry name" value="MacB_PCD"/>
</dbReference>
<comment type="similarity">
    <text evidence="2">Belongs to the ABC-4 integral membrane protein family. LolC/E subfamily.</text>
</comment>
<dbReference type="PANTHER" id="PTHR30489">
    <property type="entry name" value="LIPOPROTEIN-RELEASING SYSTEM TRANSMEMBRANE PROTEIN LOLE"/>
    <property type="match status" value="1"/>
</dbReference>
<dbReference type="AlphaFoldDB" id="A0A5R8KJC0"/>
<evidence type="ECO:0000313" key="10">
    <source>
        <dbReference type="EMBL" id="TLD72382.1"/>
    </source>
</evidence>
<dbReference type="Pfam" id="PF02687">
    <property type="entry name" value="FtsX"/>
    <property type="match status" value="1"/>
</dbReference>
<feature type="transmembrane region" description="Helical" evidence="7">
    <location>
        <begin position="418"/>
        <end position="441"/>
    </location>
</feature>
<feature type="transmembrane region" description="Helical" evidence="7">
    <location>
        <begin position="309"/>
        <end position="334"/>
    </location>
</feature>
<keyword evidence="3" id="KW-1003">Cell membrane</keyword>
<evidence type="ECO:0000313" key="11">
    <source>
        <dbReference type="Proteomes" id="UP000306196"/>
    </source>
</evidence>